<dbReference type="EMBL" id="JAUSTZ010000013">
    <property type="protein sequence ID" value="MDQ0227952.1"/>
    <property type="molecule type" value="Genomic_DNA"/>
</dbReference>
<dbReference type="Proteomes" id="UP001232245">
    <property type="component" value="Unassembled WGS sequence"/>
</dbReference>
<comment type="caution">
    <text evidence="1">The sequence shown here is derived from an EMBL/GenBank/DDBJ whole genome shotgun (WGS) entry which is preliminary data.</text>
</comment>
<gene>
    <name evidence="1" type="ORF">J2S02_004316</name>
</gene>
<name>A0ABT9Z6R1_9BACI</name>
<proteinExistence type="predicted"/>
<evidence type="ECO:0000313" key="1">
    <source>
        <dbReference type="EMBL" id="MDQ0227952.1"/>
    </source>
</evidence>
<keyword evidence="2" id="KW-1185">Reference proteome</keyword>
<accession>A0ABT9Z6R1</accession>
<organism evidence="1 2">
    <name type="scientific">Metabacillus niabensis</name>
    <dbReference type="NCBI Taxonomy" id="324854"/>
    <lineage>
        <taxon>Bacteria</taxon>
        <taxon>Bacillati</taxon>
        <taxon>Bacillota</taxon>
        <taxon>Bacilli</taxon>
        <taxon>Bacillales</taxon>
        <taxon>Bacillaceae</taxon>
        <taxon>Metabacillus</taxon>
    </lineage>
</organism>
<evidence type="ECO:0000313" key="2">
    <source>
        <dbReference type="Proteomes" id="UP001232245"/>
    </source>
</evidence>
<sequence>MFLTRKIEKATSYRNPLLTIFYLMNLIYVEEIEIAIISANPVPFLV</sequence>
<protein>
    <submittedName>
        <fullName evidence="1">Uncharacterized protein</fullName>
    </submittedName>
</protein>
<reference evidence="1 2" key="1">
    <citation type="submission" date="2023-07" db="EMBL/GenBank/DDBJ databases">
        <title>Genomic Encyclopedia of Type Strains, Phase IV (KMG-IV): sequencing the most valuable type-strain genomes for metagenomic binning, comparative biology and taxonomic classification.</title>
        <authorList>
            <person name="Goeker M."/>
        </authorList>
    </citation>
    <scope>NUCLEOTIDE SEQUENCE [LARGE SCALE GENOMIC DNA]</scope>
    <source>
        <strain evidence="1 2">DSM 17723</strain>
    </source>
</reference>